<dbReference type="InterPro" id="IPR003448">
    <property type="entry name" value="Mopterin_biosynth_MoaE"/>
</dbReference>
<dbReference type="GO" id="GO:0006777">
    <property type="term" value="P:Mo-molybdopterin cofactor biosynthetic process"/>
    <property type="evidence" value="ECO:0007669"/>
    <property type="project" value="UniProtKB-KW"/>
</dbReference>
<protein>
    <recommendedName>
        <fullName evidence="4">Molybdopterin synthase catalytic subunit</fullName>
        <ecNumber evidence="3">2.8.1.12</ecNumber>
    </recommendedName>
    <alternativeName>
        <fullName evidence="10">MPT synthase subunit 2</fullName>
    </alternativeName>
    <alternativeName>
        <fullName evidence="8">Molybdenum cofactor biosynthesis protein E</fullName>
    </alternativeName>
    <alternativeName>
        <fullName evidence="9">Molybdopterin-converting factor large subunit</fullName>
    </alternativeName>
    <alternativeName>
        <fullName evidence="11">Molybdopterin-converting factor subunit 2</fullName>
    </alternativeName>
</protein>
<evidence type="ECO:0000313" key="13">
    <source>
        <dbReference type="EMBL" id="RIV89311.1"/>
    </source>
</evidence>
<dbReference type="EC" id="2.8.1.12" evidence="3"/>
<evidence type="ECO:0000256" key="1">
    <source>
        <dbReference type="ARBA" id="ARBA00005046"/>
    </source>
</evidence>
<comment type="caution">
    <text evidence="13">The sequence shown here is derived from an EMBL/GenBank/DDBJ whole genome shotgun (WGS) entry which is preliminary data.</text>
</comment>
<gene>
    <name evidence="13" type="ORF">D2V07_03490</name>
</gene>
<organism evidence="13 14">
    <name type="scientific">Aurantiacibacter zhengii</name>
    <dbReference type="NCBI Taxonomy" id="2307003"/>
    <lineage>
        <taxon>Bacteria</taxon>
        <taxon>Pseudomonadati</taxon>
        <taxon>Pseudomonadota</taxon>
        <taxon>Alphaproteobacteria</taxon>
        <taxon>Sphingomonadales</taxon>
        <taxon>Erythrobacteraceae</taxon>
        <taxon>Aurantiacibacter</taxon>
    </lineage>
</organism>
<dbReference type="GO" id="GO:0030366">
    <property type="term" value="F:molybdopterin synthase activity"/>
    <property type="evidence" value="ECO:0007669"/>
    <property type="project" value="UniProtKB-EC"/>
</dbReference>
<dbReference type="Proteomes" id="UP000286576">
    <property type="component" value="Unassembled WGS sequence"/>
</dbReference>
<comment type="similarity">
    <text evidence="2">Belongs to the MoaE family.</text>
</comment>
<comment type="function">
    <text evidence="6">Converts molybdopterin precursor Z into molybdopterin. This requires the incorporation of two sulfur atoms into precursor Z to generate a dithiolene group. The sulfur is provided by MoaD.</text>
</comment>
<evidence type="ECO:0000256" key="4">
    <source>
        <dbReference type="ARBA" id="ARBA00013858"/>
    </source>
</evidence>
<reference evidence="13 14" key="1">
    <citation type="submission" date="2018-08" db="EMBL/GenBank/DDBJ databases">
        <title>Erythrobacter zhengii sp.nov., a bacterium isolated from deep-sea sediment.</title>
        <authorList>
            <person name="Fang C."/>
            <person name="Wu Y.-H."/>
            <person name="Sun C."/>
            <person name="Wang H."/>
            <person name="Cheng H."/>
            <person name="Meng F.-X."/>
            <person name="Wang C.-S."/>
            <person name="Xu X.-W."/>
        </authorList>
    </citation>
    <scope>NUCLEOTIDE SEQUENCE [LARGE SCALE GENOMIC DNA]</scope>
    <source>
        <strain evidence="13 14">V18</strain>
    </source>
</reference>
<evidence type="ECO:0000313" key="14">
    <source>
        <dbReference type="Proteomes" id="UP000286576"/>
    </source>
</evidence>
<dbReference type="SUPFAM" id="SSF54690">
    <property type="entry name" value="Molybdopterin synthase subunit MoaE"/>
    <property type="match status" value="1"/>
</dbReference>
<dbReference type="RefSeq" id="WP_119584708.1">
    <property type="nucleotide sequence ID" value="NZ_CAWODQ010000001.1"/>
</dbReference>
<comment type="catalytic activity">
    <reaction evidence="12">
        <text>2 [molybdopterin-synthase sulfur-carrier protein]-C-terminal-Gly-aminoethanethioate + cyclic pyranopterin phosphate + H2O = molybdopterin + 2 [molybdopterin-synthase sulfur-carrier protein]-C-terminal Gly-Gly + 2 H(+)</text>
        <dbReference type="Rhea" id="RHEA:26333"/>
        <dbReference type="Rhea" id="RHEA-COMP:12202"/>
        <dbReference type="Rhea" id="RHEA-COMP:19907"/>
        <dbReference type="ChEBI" id="CHEBI:15377"/>
        <dbReference type="ChEBI" id="CHEBI:15378"/>
        <dbReference type="ChEBI" id="CHEBI:58698"/>
        <dbReference type="ChEBI" id="CHEBI:59648"/>
        <dbReference type="ChEBI" id="CHEBI:90778"/>
        <dbReference type="ChEBI" id="CHEBI:232372"/>
        <dbReference type="EC" id="2.8.1.12"/>
    </reaction>
</comment>
<comment type="pathway">
    <text evidence="1">Cofactor biosynthesis; molybdopterin biosynthesis.</text>
</comment>
<accession>A0A418NXE3</accession>
<evidence type="ECO:0000256" key="7">
    <source>
        <dbReference type="ARBA" id="ARBA00026066"/>
    </source>
</evidence>
<dbReference type="InterPro" id="IPR036563">
    <property type="entry name" value="MoaE_sf"/>
</dbReference>
<dbReference type="PANTHER" id="PTHR23404">
    <property type="entry name" value="MOLYBDOPTERIN SYNTHASE RELATED"/>
    <property type="match status" value="1"/>
</dbReference>
<proteinExistence type="inferred from homology"/>
<evidence type="ECO:0000256" key="10">
    <source>
        <dbReference type="ARBA" id="ARBA00030781"/>
    </source>
</evidence>
<evidence type="ECO:0000256" key="5">
    <source>
        <dbReference type="ARBA" id="ARBA00023150"/>
    </source>
</evidence>
<evidence type="ECO:0000256" key="6">
    <source>
        <dbReference type="ARBA" id="ARBA00025448"/>
    </source>
</evidence>
<name>A0A418NXE3_9SPHN</name>
<evidence type="ECO:0000256" key="11">
    <source>
        <dbReference type="ARBA" id="ARBA00032474"/>
    </source>
</evidence>
<evidence type="ECO:0000256" key="3">
    <source>
        <dbReference type="ARBA" id="ARBA00011950"/>
    </source>
</evidence>
<dbReference type="EMBL" id="QXFL01000001">
    <property type="protein sequence ID" value="RIV89311.1"/>
    <property type="molecule type" value="Genomic_DNA"/>
</dbReference>
<dbReference type="AlphaFoldDB" id="A0A418NXE3"/>
<dbReference type="OrthoDB" id="9803224at2"/>
<evidence type="ECO:0000256" key="2">
    <source>
        <dbReference type="ARBA" id="ARBA00005426"/>
    </source>
</evidence>
<evidence type="ECO:0000256" key="8">
    <source>
        <dbReference type="ARBA" id="ARBA00029745"/>
    </source>
</evidence>
<keyword evidence="5" id="KW-0501">Molybdenum cofactor biosynthesis</keyword>
<evidence type="ECO:0000256" key="12">
    <source>
        <dbReference type="ARBA" id="ARBA00049878"/>
    </source>
</evidence>
<evidence type="ECO:0000256" key="9">
    <source>
        <dbReference type="ARBA" id="ARBA00030407"/>
    </source>
</evidence>
<dbReference type="Pfam" id="PF02391">
    <property type="entry name" value="MoaE"/>
    <property type="match status" value="1"/>
</dbReference>
<sequence length="149" mass="16938">MVRDVQLLEKGFSPGKALGLFAKDHPLSGGIASFVGKVRPDGDVKVLELVSYERLTLPGMETLADTVEGRWPLDGLLIHHRTGYLRPGAAIVLVAAAARHRRDAFEAVDFAMDHLKSRSWFWKREKRSDGWHWIEPREQDHEDASRWDI</sequence>
<dbReference type="Gene3D" id="3.90.1170.40">
    <property type="entry name" value="Molybdopterin biosynthesis MoaE subunit"/>
    <property type="match status" value="1"/>
</dbReference>
<keyword evidence="14" id="KW-1185">Reference proteome</keyword>
<comment type="subunit">
    <text evidence="7">Heterotetramer of 2 MoaD subunits and 2 MoaE subunits. Also stable as homodimer. The enzyme changes between these two forms during catalysis.</text>
</comment>
<dbReference type="UniPathway" id="UPA00344"/>